<evidence type="ECO:0000256" key="4">
    <source>
        <dbReference type="ARBA" id="ARBA00023015"/>
    </source>
</evidence>
<dbReference type="Gene3D" id="1.10.10.10">
    <property type="entry name" value="Winged helix-like DNA-binding domain superfamily/Winged helix DNA-binding domain"/>
    <property type="match status" value="1"/>
</dbReference>
<evidence type="ECO:0000256" key="6">
    <source>
        <dbReference type="ARBA" id="ARBA00023163"/>
    </source>
</evidence>
<dbReference type="InterPro" id="IPR043135">
    <property type="entry name" value="Fur_C"/>
</dbReference>
<feature type="binding site" evidence="7">
    <location>
        <position position="133"/>
    </location>
    <ligand>
        <name>Zn(2+)</name>
        <dbReference type="ChEBI" id="CHEBI:29105"/>
    </ligand>
</feature>
<dbReference type="HOGENOM" id="CLU_096072_5_0_7"/>
<dbReference type="GO" id="GO:0008270">
    <property type="term" value="F:zinc ion binding"/>
    <property type="evidence" value="ECO:0007669"/>
    <property type="project" value="TreeGrafter"/>
</dbReference>
<comment type="similarity">
    <text evidence="1">Belongs to the Fur family.</text>
</comment>
<dbReference type="Gene3D" id="3.30.1490.190">
    <property type="match status" value="1"/>
</dbReference>
<evidence type="ECO:0000313" key="9">
    <source>
        <dbReference type="EMBL" id="ABQ24263.1"/>
    </source>
</evidence>
<dbReference type="SUPFAM" id="SSF46785">
    <property type="entry name" value="Winged helix' DNA-binding domain"/>
    <property type="match status" value="1"/>
</dbReference>
<dbReference type="CDD" id="cd07153">
    <property type="entry name" value="Fur_like"/>
    <property type="match status" value="1"/>
</dbReference>
<dbReference type="Pfam" id="PF01475">
    <property type="entry name" value="FUR"/>
    <property type="match status" value="1"/>
</dbReference>
<dbReference type="GO" id="GO:0045892">
    <property type="term" value="P:negative regulation of DNA-templated transcription"/>
    <property type="evidence" value="ECO:0007669"/>
    <property type="project" value="TreeGrafter"/>
</dbReference>
<keyword evidence="2" id="KW-0678">Repressor</keyword>
<comment type="cofactor">
    <cofactor evidence="8">
        <name>Mn(2+)</name>
        <dbReference type="ChEBI" id="CHEBI:29035"/>
    </cofactor>
    <cofactor evidence="8">
        <name>Fe(2+)</name>
        <dbReference type="ChEBI" id="CHEBI:29033"/>
    </cofactor>
    <text evidence="8">Binds 1 Mn(2+) or Fe(2+) ion per subunit.</text>
</comment>
<keyword evidence="4" id="KW-0805">Transcription regulation</keyword>
<sequence>MYDQHCQALKGLKLKATPKRLAILSLLAEESAYVSPEEIWRKLQGKFGRLGLPTVYRNLEELASGGVISKVIHPNRQLYYYFCPNRHHHHHFICIACRKVEDIDFCGMDEIAKNISGTVLSHIVQVNGLCHTCSNQQEGVAL</sequence>
<keyword evidence="8" id="KW-0408">Iron</keyword>
<gene>
    <name evidence="9" type="ordered locus">Gura_0045</name>
</gene>
<feature type="binding site" evidence="7">
    <location>
        <position position="130"/>
    </location>
    <ligand>
        <name>Zn(2+)</name>
        <dbReference type="ChEBI" id="CHEBI:29105"/>
    </ligand>
</feature>
<evidence type="ECO:0000313" key="10">
    <source>
        <dbReference type="Proteomes" id="UP000006695"/>
    </source>
</evidence>
<evidence type="ECO:0000256" key="5">
    <source>
        <dbReference type="ARBA" id="ARBA00023125"/>
    </source>
</evidence>
<feature type="binding site" evidence="8">
    <location>
        <position position="88"/>
    </location>
    <ligand>
        <name>Fe cation</name>
        <dbReference type="ChEBI" id="CHEBI:24875"/>
    </ligand>
</feature>
<dbReference type="GO" id="GO:1900376">
    <property type="term" value="P:regulation of secondary metabolite biosynthetic process"/>
    <property type="evidence" value="ECO:0007669"/>
    <property type="project" value="TreeGrafter"/>
</dbReference>
<evidence type="ECO:0000256" key="1">
    <source>
        <dbReference type="ARBA" id="ARBA00007957"/>
    </source>
</evidence>
<accession>A5GDT6</accession>
<dbReference type="OrthoDB" id="8659436at2"/>
<dbReference type="RefSeq" id="WP_011936992.1">
    <property type="nucleotide sequence ID" value="NC_009483.1"/>
</dbReference>
<dbReference type="InterPro" id="IPR036388">
    <property type="entry name" value="WH-like_DNA-bd_sf"/>
</dbReference>
<keyword evidence="10" id="KW-1185">Reference proteome</keyword>
<dbReference type="Proteomes" id="UP000006695">
    <property type="component" value="Chromosome"/>
</dbReference>
<evidence type="ECO:0000256" key="2">
    <source>
        <dbReference type="ARBA" id="ARBA00022491"/>
    </source>
</evidence>
<name>A5GDT6_GEOUR</name>
<reference evidence="9 10" key="1">
    <citation type="submission" date="2007-05" db="EMBL/GenBank/DDBJ databases">
        <title>Complete sequence of Geobacter uraniireducens Rf4.</title>
        <authorList>
            <consortium name="US DOE Joint Genome Institute"/>
            <person name="Copeland A."/>
            <person name="Lucas S."/>
            <person name="Lapidus A."/>
            <person name="Barry K."/>
            <person name="Detter J.C."/>
            <person name="Glavina del Rio T."/>
            <person name="Hammon N."/>
            <person name="Israni S."/>
            <person name="Dalin E."/>
            <person name="Tice H."/>
            <person name="Pitluck S."/>
            <person name="Chertkov O."/>
            <person name="Brettin T."/>
            <person name="Bruce D."/>
            <person name="Han C."/>
            <person name="Schmutz J."/>
            <person name="Larimer F."/>
            <person name="Land M."/>
            <person name="Hauser L."/>
            <person name="Kyrpides N."/>
            <person name="Mikhailova N."/>
            <person name="Shelobolina E."/>
            <person name="Aklujkar M."/>
            <person name="Lovley D."/>
            <person name="Richardson P."/>
        </authorList>
    </citation>
    <scope>NUCLEOTIDE SEQUENCE [LARGE SCALE GENOMIC DNA]</scope>
    <source>
        <strain evidence="9 10">Rf4</strain>
    </source>
</reference>
<feature type="binding site" evidence="7">
    <location>
        <position position="97"/>
    </location>
    <ligand>
        <name>Zn(2+)</name>
        <dbReference type="ChEBI" id="CHEBI:29105"/>
    </ligand>
</feature>
<keyword evidence="7" id="KW-0479">Metal-binding</keyword>
<evidence type="ECO:0000256" key="7">
    <source>
        <dbReference type="PIRSR" id="PIRSR602481-1"/>
    </source>
</evidence>
<keyword evidence="3 7" id="KW-0862">Zinc</keyword>
<feature type="binding site" evidence="8">
    <location>
        <position position="122"/>
    </location>
    <ligand>
        <name>Fe cation</name>
        <dbReference type="ChEBI" id="CHEBI:24875"/>
    </ligand>
</feature>
<dbReference type="GO" id="GO:0003700">
    <property type="term" value="F:DNA-binding transcription factor activity"/>
    <property type="evidence" value="ECO:0007669"/>
    <property type="project" value="InterPro"/>
</dbReference>
<keyword evidence="6" id="KW-0804">Transcription</keyword>
<dbReference type="InterPro" id="IPR036390">
    <property type="entry name" value="WH_DNA-bd_sf"/>
</dbReference>
<comment type="cofactor">
    <cofactor evidence="7">
        <name>Zn(2+)</name>
        <dbReference type="ChEBI" id="CHEBI:29105"/>
    </cofactor>
    <text evidence="7">Binds 1 zinc ion per subunit.</text>
</comment>
<organism evidence="9 10">
    <name type="scientific">Geotalea uraniireducens (strain Rf4)</name>
    <name type="common">Geobacter uraniireducens</name>
    <dbReference type="NCBI Taxonomy" id="351605"/>
    <lineage>
        <taxon>Bacteria</taxon>
        <taxon>Pseudomonadati</taxon>
        <taxon>Thermodesulfobacteriota</taxon>
        <taxon>Desulfuromonadia</taxon>
        <taxon>Geobacterales</taxon>
        <taxon>Geobacteraceae</taxon>
        <taxon>Geotalea</taxon>
    </lineage>
</organism>
<feature type="binding site" evidence="7">
    <location>
        <position position="94"/>
    </location>
    <ligand>
        <name>Zn(2+)</name>
        <dbReference type="ChEBI" id="CHEBI:29105"/>
    </ligand>
</feature>
<evidence type="ECO:0000256" key="3">
    <source>
        <dbReference type="ARBA" id="ARBA00022833"/>
    </source>
</evidence>
<keyword evidence="5" id="KW-0238">DNA-binding</keyword>
<dbReference type="AlphaFoldDB" id="A5GDT6"/>
<dbReference type="STRING" id="351605.Gura_0045"/>
<proteinExistence type="inferred from homology"/>
<protein>
    <submittedName>
        <fullName evidence="9">Ferric uptake regulator, Fur family</fullName>
    </submittedName>
</protein>
<dbReference type="InterPro" id="IPR002481">
    <property type="entry name" value="FUR"/>
</dbReference>
<evidence type="ECO:0000256" key="8">
    <source>
        <dbReference type="PIRSR" id="PIRSR602481-2"/>
    </source>
</evidence>
<dbReference type="KEGG" id="gur:Gura_0045"/>
<dbReference type="EMBL" id="CP000698">
    <property type="protein sequence ID" value="ABQ24263.1"/>
    <property type="molecule type" value="Genomic_DNA"/>
</dbReference>
<dbReference type="GO" id="GO:0000976">
    <property type="term" value="F:transcription cis-regulatory region binding"/>
    <property type="evidence" value="ECO:0007669"/>
    <property type="project" value="TreeGrafter"/>
</dbReference>
<dbReference type="PANTHER" id="PTHR33202:SF7">
    <property type="entry name" value="FERRIC UPTAKE REGULATION PROTEIN"/>
    <property type="match status" value="1"/>
</dbReference>
<dbReference type="PANTHER" id="PTHR33202">
    <property type="entry name" value="ZINC UPTAKE REGULATION PROTEIN"/>
    <property type="match status" value="1"/>
</dbReference>